<gene>
    <name evidence="1" type="ORF">BOTNAR_0629g00030</name>
</gene>
<dbReference type="EMBL" id="PQXJ01000627">
    <property type="protein sequence ID" value="TGO45904.1"/>
    <property type="molecule type" value="Genomic_DNA"/>
</dbReference>
<comment type="caution">
    <text evidence="1">The sequence shown here is derived from an EMBL/GenBank/DDBJ whole genome shotgun (WGS) entry which is preliminary data.</text>
</comment>
<evidence type="ECO:0000313" key="2">
    <source>
        <dbReference type="Proteomes" id="UP000297452"/>
    </source>
</evidence>
<dbReference type="Proteomes" id="UP000297452">
    <property type="component" value="Unassembled WGS sequence"/>
</dbReference>
<proteinExistence type="predicted"/>
<name>A0A4Z1H9U4_9HELO</name>
<organism evidence="1 2">
    <name type="scientific">Botryotinia narcissicola</name>
    <dbReference type="NCBI Taxonomy" id="278944"/>
    <lineage>
        <taxon>Eukaryota</taxon>
        <taxon>Fungi</taxon>
        <taxon>Dikarya</taxon>
        <taxon>Ascomycota</taxon>
        <taxon>Pezizomycotina</taxon>
        <taxon>Leotiomycetes</taxon>
        <taxon>Helotiales</taxon>
        <taxon>Sclerotiniaceae</taxon>
        <taxon>Botryotinia</taxon>
    </lineage>
</organism>
<evidence type="ECO:0000313" key="1">
    <source>
        <dbReference type="EMBL" id="TGO45904.1"/>
    </source>
</evidence>
<dbReference type="AlphaFoldDB" id="A0A4Z1H9U4"/>
<protein>
    <submittedName>
        <fullName evidence="1">Uncharacterized protein</fullName>
    </submittedName>
</protein>
<accession>A0A4Z1H9U4</accession>
<reference evidence="1 2" key="1">
    <citation type="submission" date="2017-12" db="EMBL/GenBank/DDBJ databases">
        <title>Comparative genomics of Botrytis spp.</title>
        <authorList>
            <person name="Valero-Jimenez C.A."/>
            <person name="Tapia P."/>
            <person name="Veloso J."/>
            <person name="Silva-Moreno E."/>
            <person name="Staats M."/>
            <person name="Valdes J.H."/>
            <person name="Van Kan J.A.L."/>
        </authorList>
    </citation>
    <scope>NUCLEOTIDE SEQUENCE [LARGE SCALE GENOMIC DNA]</scope>
    <source>
        <strain evidence="1 2">MUCL2120</strain>
    </source>
</reference>
<sequence length="83" mass="9740">MQGTKNNHSKFRKIKWQNINGVLLSAHDDDDDDDDRKQDEFHLYILAPLLGKIHAEAGGAIYNLCSWYLENIFFQLTYIYVLH</sequence>
<keyword evidence="2" id="KW-1185">Reference proteome</keyword>